<gene>
    <name evidence="9" type="ORF">BDV34DRAFT_2011</name>
</gene>
<keyword evidence="3 7" id="KW-1133">Transmembrane helix</keyword>
<dbReference type="InterPro" id="IPR049326">
    <property type="entry name" value="Rhodopsin_dom_fungi"/>
</dbReference>
<dbReference type="GO" id="GO:0016020">
    <property type="term" value="C:membrane"/>
    <property type="evidence" value="ECO:0007669"/>
    <property type="project" value="UniProtKB-SubCell"/>
</dbReference>
<dbReference type="VEuPathDB" id="FungiDB:BDV34DRAFT_2011"/>
<evidence type="ECO:0000256" key="1">
    <source>
        <dbReference type="ARBA" id="ARBA00004141"/>
    </source>
</evidence>
<dbReference type="PANTHER" id="PTHR33048">
    <property type="entry name" value="PTH11-LIKE INTEGRAL MEMBRANE PROTEIN (AFU_ORTHOLOGUE AFUA_5G11245)"/>
    <property type="match status" value="1"/>
</dbReference>
<feature type="transmembrane region" description="Helical" evidence="7">
    <location>
        <begin position="177"/>
        <end position="201"/>
    </location>
</feature>
<feature type="domain" description="Rhodopsin" evidence="8">
    <location>
        <begin position="37"/>
        <end position="275"/>
    </location>
</feature>
<dbReference type="Proteomes" id="UP000326532">
    <property type="component" value="Unassembled WGS sequence"/>
</dbReference>
<dbReference type="PANTHER" id="PTHR33048:SF156">
    <property type="entry name" value="INTEGRAL MEMBRANE PROTEIN"/>
    <property type="match status" value="1"/>
</dbReference>
<evidence type="ECO:0000313" key="10">
    <source>
        <dbReference type="Proteomes" id="UP000326532"/>
    </source>
</evidence>
<dbReference type="OMA" id="CIDINAW"/>
<evidence type="ECO:0000256" key="6">
    <source>
        <dbReference type="SAM" id="MobiDB-lite"/>
    </source>
</evidence>
<keyword evidence="10" id="KW-1185">Reference proteome</keyword>
<feature type="transmembrane region" description="Helical" evidence="7">
    <location>
        <begin position="213"/>
        <end position="232"/>
    </location>
</feature>
<proteinExistence type="inferred from homology"/>
<keyword evidence="4 7" id="KW-0472">Membrane</keyword>
<evidence type="ECO:0000259" key="8">
    <source>
        <dbReference type="Pfam" id="PF20684"/>
    </source>
</evidence>
<feature type="transmembrane region" description="Helical" evidence="7">
    <location>
        <begin position="244"/>
        <end position="270"/>
    </location>
</feature>
<evidence type="ECO:0000256" key="2">
    <source>
        <dbReference type="ARBA" id="ARBA00022692"/>
    </source>
</evidence>
<feature type="transmembrane region" description="Helical" evidence="7">
    <location>
        <begin position="20"/>
        <end position="41"/>
    </location>
</feature>
<dbReference type="InterPro" id="IPR052337">
    <property type="entry name" value="SAT4-like"/>
</dbReference>
<evidence type="ECO:0000313" key="9">
    <source>
        <dbReference type="EMBL" id="KAB8212296.1"/>
    </source>
</evidence>
<feature type="region of interest" description="Disordered" evidence="6">
    <location>
        <begin position="286"/>
        <end position="306"/>
    </location>
</feature>
<comment type="subcellular location">
    <subcellularLocation>
        <location evidence="1">Membrane</location>
        <topology evidence="1">Multi-pass membrane protein</topology>
    </subcellularLocation>
</comment>
<evidence type="ECO:0000256" key="4">
    <source>
        <dbReference type="ARBA" id="ARBA00023136"/>
    </source>
</evidence>
<dbReference type="EMBL" id="ML734936">
    <property type="protein sequence ID" value="KAB8212296.1"/>
    <property type="molecule type" value="Genomic_DNA"/>
</dbReference>
<comment type="similarity">
    <text evidence="5">Belongs to the SAT4 family.</text>
</comment>
<accession>A0A5N6E3Z6</accession>
<feature type="transmembrane region" description="Helical" evidence="7">
    <location>
        <begin position="53"/>
        <end position="72"/>
    </location>
</feature>
<feature type="transmembrane region" description="Helical" evidence="7">
    <location>
        <begin position="100"/>
        <end position="124"/>
    </location>
</feature>
<protein>
    <recommendedName>
        <fullName evidence="8">Rhodopsin domain-containing protein</fullName>
    </recommendedName>
</protein>
<dbReference type="Pfam" id="PF20684">
    <property type="entry name" value="Fung_rhodopsin"/>
    <property type="match status" value="1"/>
</dbReference>
<evidence type="ECO:0000256" key="3">
    <source>
        <dbReference type="ARBA" id="ARBA00022989"/>
    </source>
</evidence>
<name>A0A5N6E3Z6_ASPPA</name>
<reference evidence="9 10" key="1">
    <citation type="submission" date="2019-04" db="EMBL/GenBank/DDBJ databases">
        <title>Fungal friends and foes A comparative genomics study of 23 Aspergillus species from section Flavi.</title>
        <authorList>
            <consortium name="DOE Joint Genome Institute"/>
            <person name="Kjaerbolling I."/>
            <person name="Vesth T.C."/>
            <person name="Frisvad J.C."/>
            <person name="Nybo J.L."/>
            <person name="Theobald S."/>
            <person name="Kildgaard S."/>
            <person name="Petersen T.I."/>
            <person name="Kuo A."/>
            <person name="Sato A."/>
            <person name="Lyhne E.K."/>
            <person name="Kogle M.E."/>
            <person name="Wiebenga A."/>
            <person name="Kun R.S."/>
            <person name="Lubbers R.J."/>
            <person name="Makela M.R."/>
            <person name="Barry K."/>
            <person name="Chovatia M."/>
            <person name="Clum A."/>
            <person name="Daum C."/>
            <person name="Haridas S."/>
            <person name="He G."/>
            <person name="LaButti K."/>
            <person name="Lipzen A."/>
            <person name="Mondo S."/>
            <person name="Pangilinan J."/>
            <person name="Riley R."/>
            <person name="Salamov A."/>
            <person name="Simmons B.A."/>
            <person name="Magnuson J.K."/>
            <person name="Henrissat B."/>
            <person name="Mortensen U.H."/>
            <person name="Larsen T.O."/>
            <person name="De vries R.P."/>
            <person name="Grigoriev I.V."/>
            <person name="Machida M."/>
            <person name="Baker S.E."/>
            <person name="Andersen M.R."/>
        </authorList>
    </citation>
    <scope>NUCLEOTIDE SEQUENCE [LARGE SCALE GENOMIC DNA]</scope>
    <source>
        <strain evidence="9 10">CBS 117618</strain>
    </source>
</reference>
<evidence type="ECO:0000256" key="7">
    <source>
        <dbReference type="SAM" id="Phobius"/>
    </source>
</evidence>
<sequence>MASPEEYSEGFLRQSKQGLINSVSAVFIVLEVVCVALRFISKRVGRLKLGWDDAFMILGLLFCIADAAATMADVKYGGIGLHEARVRQTNPQMMVTWGKFIIIIPLLYFTTVVPPKLAILHLYLSIFTHKALRYTCYGTGAVIILNWIAVIIAGLLSCQPLSYFWTQQGHCIDINAWLRWGGFANILTDVVMLILPIPVVLNLHASIRLRLGILVTFLLGSLGLISSIIRFWEFYVTDSQGDKTWAASTLVIWAVIEGGIYLIAASLPTYRPLMKLAWRRARTRRGQTGGFSQPHTEPGGSQVKHSQKLAWVDGSTDEEDAVRLVTLGSHQHSDIGPGKIIVDHEFSVH</sequence>
<dbReference type="AlphaFoldDB" id="A0A5N6E3Z6"/>
<feature type="transmembrane region" description="Helical" evidence="7">
    <location>
        <begin position="136"/>
        <end position="157"/>
    </location>
</feature>
<organism evidence="9 10">
    <name type="scientific">Aspergillus parasiticus</name>
    <dbReference type="NCBI Taxonomy" id="5067"/>
    <lineage>
        <taxon>Eukaryota</taxon>
        <taxon>Fungi</taxon>
        <taxon>Dikarya</taxon>
        <taxon>Ascomycota</taxon>
        <taxon>Pezizomycotina</taxon>
        <taxon>Eurotiomycetes</taxon>
        <taxon>Eurotiomycetidae</taxon>
        <taxon>Eurotiales</taxon>
        <taxon>Aspergillaceae</taxon>
        <taxon>Aspergillus</taxon>
        <taxon>Aspergillus subgen. Circumdati</taxon>
    </lineage>
</organism>
<keyword evidence="2 7" id="KW-0812">Transmembrane</keyword>
<evidence type="ECO:0000256" key="5">
    <source>
        <dbReference type="ARBA" id="ARBA00038359"/>
    </source>
</evidence>